<sequence length="85" mass="9405">MKDRALKKNIHYVLLAGLSLVVLSAALYVFLGGVWGKISLGILLALPPLRLVIEVHGFAKTKLYGFMLISLTLILMLFTEFIFLG</sequence>
<accession>B2KDV5</accession>
<dbReference type="Proteomes" id="UP000001029">
    <property type="component" value="Chromosome"/>
</dbReference>
<dbReference type="HOGENOM" id="CLU_2507418_0_0_0"/>
<dbReference type="KEGG" id="emi:Emin_1149"/>
<name>B2KDV5_ELUMP</name>
<keyword evidence="3" id="KW-1185">Reference proteome</keyword>
<dbReference type="AlphaFoldDB" id="B2KDV5"/>
<dbReference type="EMBL" id="CP001055">
    <property type="protein sequence ID" value="ACC98701.1"/>
    <property type="molecule type" value="Genomic_DNA"/>
</dbReference>
<organism evidence="2 3">
    <name type="scientific">Elusimicrobium minutum (strain Pei191)</name>
    <dbReference type="NCBI Taxonomy" id="445932"/>
    <lineage>
        <taxon>Bacteria</taxon>
        <taxon>Pseudomonadati</taxon>
        <taxon>Elusimicrobiota</taxon>
        <taxon>Elusimicrobia</taxon>
        <taxon>Elusimicrobiales</taxon>
        <taxon>Elusimicrobiaceae</taxon>
        <taxon>Elusimicrobium</taxon>
    </lineage>
</organism>
<feature type="transmembrane region" description="Helical" evidence="1">
    <location>
        <begin position="12"/>
        <end position="31"/>
    </location>
</feature>
<keyword evidence="1" id="KW-1133">Transmembrane helix</keyword>
<keyword evidence="1" id="KW-0812">Transmembrane</keyword>
<keyword evidence="1" id="KW-0472">Membrane</keyword>
<evidence type="ECO:0000256" key="1">
    <source>
        <dbReference type="SAM" id="Phobius"/>
    </source>
</evidence>
<dbReference type="STRING" id="445932.Emin_1149"/>
<evidence type="ECO:0000313" key="3">
    <source>
        <dbReference type="Proteomes" id="UP000001029"/>
    </source>
</evidence>
<reference evidence="2 3" key="1">
    <citation type="journal article" date="2009" name="Appl. Environ. Microbiol.">
        <title>Genomic analysis of 'Elusimicrobium minutum,' the first cultivated representative of the phylum 'Elusimicrobia' (formerly termite group 1).</title>
        <authorList>
            <person name="Herlemann D.P.R."/>
            <person name="Geissinger O."/>
            <person name="Ikeda-Ohtsubo W."/>
            <person name="Kunin V."/>
            <person name="Sun H."/>
            <person name="Lapidus A."/>
            <person name="Hugenholtz P."/>
            <person name="Brune A."/>
        </authorList>
    </citation>
    <scope>NUCLEOTIDE SEQUENCE [LARGE SCALE GENOMIC DNA]</scope>
    <source>
        <strain evidence="2 3">Pei191</strain>
    </source>
</reference>
<proteinExistence type="predicted"/>
<feature type="transmembrane region" description="Helical" evidence="1">
    <location>
        <begin position="65"/>
        <end position="84"/>
    </location>
</feature>
<dbReference type="RefSeq" id="WP_012415316.1">
    <property type="nucleotide sequence ID" value="NC_010644.1"/>
</dbReference>
<protein>
    <submittedName>
        <fullName evidence="2">Uncharacterized protein</fullName>
    </submittedName>
</protein>
<gene>
    <name evidence="2" type="ordered locus">Emin_1149</name>
</gene>
<evidence type="ECO:0000313" key="2">
    <source>
        <dbReference type="EMBL" id="ACC98701.1"/>
    </source>
</evidence>